<name>A0A9W9YCF3_9CNID</name>
<dbReference type="AlphaFoldDB" id="A0A9W9YCF3"/>
<accession>A0A9W9YCF3</accession>
<keyword evidence="3" id="KW-1185">Reference proteome</keyword>
<protein>
    <submittedName>
        <fullName evidence="2">Uncharacterized protein</fullName>
    </submittedName>
</protein>
<dbReference type="OrthoDB" id="10649087at2759"/>
<evidence type="ECO:0000313" key="3">
    <source>
        <dbReference type="Proteomes" id="UP001163046"/>
    </source>
</evidence>
<proteinExistence type="predicted"/>
<feature type="region of interest" description="Disordered" evidence="1">
    <location>
        <begin position="217"/>
        <end position="266"/>
    </location>
</feature>
<evidence type="ECO:0000313" key="2">
    <source>
        <dbReference type="EMBL" id="KAJ7330568.1"/>
    </source>
</evidence>
<evidence type="ECO:0000256" key="1">
    <source>
        <dbReference type="SAM" id="MobiDB-lite"/>
    </source>
</evidence>
<organism evidence="2 3">
    <name type="scientific">Desmophyllum pertusum</name>
    <dbReference type="NCBI Taxonomy" id="174260"/>
    <lineage>
        <taxon>Eukaryota</taxon>
        <taxon>Metazoa</taxon>
        <taxon>Cnidaria</taxon>
        <taxon>Anthozoa</taxon>
        <taxon>Hexacorallia</taxon>
        <taxon>Scleractinia</taxon>
        <taxon>Caryophylliina</taxon>
        <taxon>Caryophylliidae</taxon>
        <taxon>Desmophyllum</taxon>
    </lineage>
</organism>
<gene>
    <name evidence="2" type="ORF">OS493_022179</name>
</gene>
<dbReference type="Proteomes" id="UP001163046">
    <property type="component" value="Unassembled WGS sequence"/>
</dbReference>
<sequence length="276" mass="29460">MAAMFARDRVAQICFDANYKPTTGDISQLSPLMKSVVQPSSKPYPTQSATDTTAMAPLTNSQPISGIGSSTGNASGGVYQSPVRPGISPAYPPAYPSSVPQNTFLTPGPSTHPYPHSTHCRLVYPLLGEKLILQSVRGASPLPGPFAPKTAAELGLLDRPDTSYEGMEMSNIVDRMSSAFPLDVHSDMPVDIHNDIFLAASLIGEAMQSMVTTVSRQTGARKGALESGRILKRDTGEPGNYDQDNPVYGDWPREVPGASGRFTNHSTVDGYEYGPL</sequence>
<reference evidence="2" key="1">
    <citation type="submission" date="2023-01" db="EMBL/GenBank/DDBJ databases">
        <title>Genome assembly of the deep-sea coral Lophelia pertusa.</title>
        <authorList>
            <person name="Herrera S."/>
            <person name="Cordes E."/>
        </authorList>
    </citation>
    <scope>NUCLEOTIDE SEQUENCE</scope>
    <source>
        <strain evidence="2">USNM1676648</strain>
        <tissue evidence="2">Polyp</tissue>
    </source>
</reference>
<dbReference type="EMBL" id="MU827792">
    <property type="protein sequence ID" value="KAJ7330568.1"/>
    <property type="molecule type" value="Genomic_DNA"/>
</dbReference>
<comment type="caution">
    <text evidence="2">The sequence shown here is derived from an EMBL/GenBank/DDBJ whole genome shotgun (WGS) entry which is preliminary data.</text>
</comment>